<keyword evidence="1" id="KW-0472">Membrane</keyword>
<proteinExistence type="predicted"/>
<keyword evidence="1" id="KW-1133">Transmembrane helix</keyword>
<evidence type="ECO:0000313" key="2">
    <source>
        <dbReference type="EMBL" id="MFI9102537.1"/>
    </source>
</evidence>
<evidence type="ECO:0008006" key="4">
    <source>
        <dbReference type="Google" id="ProtNLM"/>
    </source>
</evidence>
<reference evidence="2 3" key="1">
    <citation type="submission" date="2024-10" db="EMBL/GenBank/DDBJ databases">
        <title>The Natural Products Discovery Center: Release of the First 8490 Sequenced Strains for Exploring Actinobacteria Biosynthetic Diversity.</title>
        <authorList>
            <person name="Kalkreuter E."/>
            <person name="Kautsar S.A."/>
            <person name="Yang D."/>
            <person name="Bader C.D."/>
            <person name="Teijaro C.N."/>
            <person name="Fluegel L."/>
            <person name="Davis C.M."/>
            <person name="Simpson J.R."/>
            <person name="Lauterbach L."/>
            <person name="Steele A.D."/>
            <person name="Gui C."/>
            <person name="Meng S."/>
            <person name="Li G."/>
            <person name="Viehrig K."/>
            <person name="Ye F."/>
            <person name="Su P."/>
            <person name="Kiefer A.F."/>
            <person name="Nichols A."/>
            <person name="Cepeda A.J."/>
            <person name="Yan W."/>
            <person name="Fan B."/>
            <person name="Jiang Y."/>
            <person name="Adhikari A."/>
            <person name="Zheng C.-J."/>
            <person name="Schuster L."/>
            <person name="Cowan T.M."/>
            <person name="Smanski M.J."/>
            <person name="Chevrette M.G."/>
            <person name="De Carvalho L.P.S."/>
            <person name="Shen B."/>
        </authorList>
    </citation>
    <scope>NUCLEOTIDE SEQUENCE [LARGE SCALE GENOMIC DNA]</scope>
    <source>
        <strain evidence="2 3">NPDC053399</strain>
    </source>
</reference>
<keyword evidence="1" id="KW-0812">Transmembrane</keyword>
<feature type="transmembrane region" description="Helical" evidence="1">
    <location>
        <begin position="38"/>
        <end position="58"/>
    </location>
</feature>
<gene>
    <name evidence="2" type="ORF">ACIGXA_18645</name>
</gene>
<dbReference type="RefSeq" id="WP_399650349.1">
    <property type="nucleotide sequence ID" value="NZ_JBITYG010000005.1"/>
</dbReference>
<keyword evidence="3" id="KW-1185">Reference proteome</keyword>
<dbReference type="EMBL" id="JBITYG010000005">
    <property type="protein sequence ID" value="MFI9102537.1"/>
    <property type="molecule type" value="Genomic_DNA"/>
</dbReference>
<dbReference type="Proteomes" id="UP001614394">
    <property type="component" value="Unassembled WGS sequence"/>
</dbReference>
<evidence type="ECO:0000256" key="1">
    <source>
        <dbReference type="SAM" id="Phobius"/>
    </source>
</evidence>
<evidence type="ECO:0000313" key="3">
    <source>
        <dbReference type="Proteomes" id="UP001614394"/>
    </source>
</evidence>
<protein>
    <recommendedName>
        <fullName evidence="4">Sensor histidine kinase</fullName>
    </recommendedName>
</protein>
<sequence>MQEWPEGPAAAPQAARERYDTDVRLARKQAREALRADLPAAHVGLGAMLLASVIVGLLTAPPMGALVAGSFATMFAVTLAVMVLRGARGANALRRTYLVTFGWANWL</sequence>
<organism evidence="2 3">
    <name type="scientific">Streptomyces fildesensis</name>
    <dbReference type="NCBI Taxonomy" id="375757"/>
    <lineage>
        <taxon>Bacteria</taxon>
        <taxon>Bacillati</taxon>
        <taxon>Actinomycetota</taxon>
        <taxon>Actinomycetes</taxon>
        <taxon>Kitasatosporales</taxon>
        <taxon>Streptomycetaceae</taxon>
        <taxon>Streptomyces</taxon>
    </lineage>
</organism>
<name>A0ABW8C9H5_9ACTN</name>
<feature type="transmembrane region" description="Helical" evidence="1">
    <location>
        <begin position="64"/>
        <end position="84"/>
    </location>
</feature>
<comment type="caution">
    <text evidence="2">The sequence shown here is derived from an EMBL/GenBank/DDBJ whole genome shotgun (WGS) entry which is preliminary data.</text>
</comment>
<accession>A0ABW8C9H5</accession>